<keyword evidence="3" id="KW-0804">Transcription</keyword>
<evidence type="ECO:0000256" key="2">
    <source>
        <dbReference type="ARBA" id="ARBA00023125"/>
    </source>
</evidence>
<dbReference type="SMART" id="SM00862">
    <property type="entry name" value="Trans_reg_C"/>
    <property type="match status" value="1"/>
</dbReference>
<dbReference type="Gene3D" id="1.10.10.10">
    <property type="entry name" value="Winged helix-like DNA-binding domain superfamily/Winged helix DNA-binding domain"/>
    <property type="match status" value="1"/>
</dbReference>
<keyword evidence="1" id="KW-0805">Transcription regulation</keyword>
<dbReference type="InterPro" id="IPR001867">
    <property type="entry name" value="OmpR/PhoB-type_DNA-bd"/>
</dbReference>
<dbReference type="GO" id="GO:0000160">
    <property type="term" value="P:phosphorelay signal transduction system"/>
    <property type="evidence" value="ECO:0007669"/>
    <property type="project" value="InterPro"/>
</dbReference>
<dbReference type="GO" id="GO:0006355">
    <property type="term" value="P:regulation of DNA-templated transcription"/>
    <property type="evidence" value="ECO:0007669"/>
    <property type="project" value="InterPro"/>
</dbReference>
<reference evidence="4 5" key="1">
    <citation type="submission" date="2018-10" db="EMBL/GenBank/DDBJ databases">
        <title>Isolation of pseudouridimycin from Streptomyces albus DSM 40763.</title>
        <authorList>
            <person name="Rosenqvist P."/>
            <person name="Metsae-Ketelae M."/>
            <person name="Virta P."/>
        </authorList>
    </citation>
    <scope>NUCLEOTIDE SEQUENCE [LARGE SCALE GENOMIC DNA]</scope>
    <source>
        <strain evidence="4 5">DSM 40763</strain>
    </source>
</reference>
<comment type="caution">
    <text evidence="4">The sequence shown here is derived from an EMBL/GenBank/DDBJ whole genome shotgun (WGS) entry which is preliminary data.</text>
</comment>
<dbReference type="EMBL" id="RCIY01000106">
    <property type="protein sequence ID" value="TGG76244.1"/>
    <property type="molecule type" value="Genomic_DNA"/>
</dbReference>
<protein>
    <submittedName>
        <fullName evidence="4">GAF domain-containing protein</fullName>
    </submittedName>
</protein>
<dbReference type="InterPro" id="IPR036388">
    <property type="entry name" value="WH-like_DNA-bd_sf"/>
</dbReference>
<gene>
    <name evidence="4" type="ORF">D8771_30005</name>
</gene>
<evidence type="ECO:0000313" key="5">
    <source>
        <dbReference type="Proteomes" id="UP000298111"/>
    </source>
</evidence>
<organism evidence="4 5">
    <name type="scientific">Streptomyces albus</name>
    <dbReference type="NCBI Taxonomy" id="1888"/>
    <lineage>
        <taxon>Bacteria</taxon>
        <taxon>Bacillati</taxon>
        <taxon>Actinomycetota</taxon>
        <taxon>Actinomycetes</taxon>
        <taxon>Kitasatosporales</taxon>
        <taxon>Streptomycetaceae</taxon>
        <taxon>Streptomyces</taxon>
    </lineage>
</organism>
<dbReference type="GO" id="GO:0003677">
    <property type="term" value="F:DNA binding"/>
    <property type="evidence" value="ECO:0007669"/>
    <property type="project" value="UniProtKB-KW"/>
</dbReference>
<evidence type="ECO:0000256" key="3">
    <source>
        <dbReference type="ARBA" id="ARBA00023163"/>
    </source>
</evidence>
<evidence type="ECO:0000313" key="4">
    <source>
        <dbReference type="EMBL" id="TGG76244.1"/>
    </source>
</evidence>
<accession>A0A6C1BW14</accession>
<dbReference type="Proteomes" id="UP000298111">
    <property type="component" value="Unassembled WGS sequence"/>
</dbReference>
<dbReference type="InterPro" id="IPR003018">
    <property type="entry name" value="GAF"/>
</dbReference>
<keyword evidence="2" id="KW-0238">DNA-binding</keyword>
<sequence length="456" mass="48917">MGTRRGPVRHPVSRVRGVVPRPGALHDDGVRNPWLALEAGADPAERAGQLRRAHERFVTGGTVAAPVRAVVADSWRRCAGARLPPERMAGIEVDDAQLAARRHRHPLARVMPLFRELLGTIAHDGAHLLSVCDARGTMLWVEGHPQVLRRAERMNFVPGAQWAEHASGTNAPGTALAVGHAVQIFAAEHYCRPVQSWTCAAAPVRDPLTGRVLGAVDLTGGDHLASPHSLALVEATARAAEARLAAPDDGGEGPPGGCTLTVLGRDEALLHAPGLGVGGPLRLGRRHSEILLLLAAHPDGLSGEALARELYGERDVHPVTLRAALSRLRRLLGPLLSSRPYRLRQRPYSDYDAVSDALAAGDLTAALDAYPGPLLPFSEAPGVVRLRTLLEMRLRRHLLTRPDPLLLESWLGVAGAQDDLEVWEALHALRPGPRTAARVRELRAAYGLPHGGRPGR</sequence>
<dbReference type="AlphaFoldDB" id="A0A6C1BW14"/>
<name>A0A6C1BW14_9ACTN</name>
<dbReference type="InterPro" id="IPR029016">
    <property type="entry name" value="GAF-like_dom_sf"/>
</dbReference>
<proteinExistence type="predicted"/>
<evidence type="ECO:0000256" key="1">
    <source>
        <dbReference type="ARBA" id="ARBA00023015"/>
    </source>
</evidence>
<dbReference type="Gene3D" id="3.30.450.40">
    <property type="match status" value="1"/>
</dbReference>
<dbReference type="Pfam" id="PF01590">
    <property type="entry name" value="GAF"/>
    <property type="match status" value="1"/>
</dbReference>